<keyword evidence="3" id="KW-1185">Reference proteome</keyword>
<keyword evidence="1" id="KW-0812">Transmembrane</keyword>
<organism evidence="2 3">
    <name type="scientific">Cystoisospora suis</name>
    <dbReference type="NCBI Taxonomy" id="483139"/>
    <lineage>
        <taxon>Eukaryota</taxon>
        <taxon>Sar</taxon>
        <taxon>Alveolata</taxon>
        <taxon>Apicomplexa</taxon>
        <taxon>Conoidasida</taxon>
        <taxon>Coccidia</taxon>
        <taxon>Eucoccidiorida</taxon>
        <taxon>Eimeriorina</taxon>
        <taxon>Sarcocystidae</taxon>
        <taxon>Cystoisospora</taxon>
    </lineage>
</organism>
<evidence type="ECO:0000313" key="3">
    <source>
        <dbReference type="Proteomes" id="UP000221165"/>
    </source>
</evidence>
<dbReference type="Proteomes" id="UP000221165">
    <property type="component" value="Unassembled WGS sequence"/>
</dbReference>
<name>A0A2C6LG37_9APIC</name>
<evidence type="ECO:0000256" key="1">
    <source>
        <dbReference type="SAM" id="Phobius"/>
    </source>
</evidence>
<protein>
    <recommendedName>
        <fullName evidence="4">Transmembrane protein</fullName>
    </recommendedName>
</protein>
<evidence type="ECO:0000313" key="2">
    <source>
        <dbReference type="EMBL" id="PHJ25675.1"/>
    </source>
</evidence>
<gene>
    <name evidence="2" type="ORF">CSUI_000495</name>
</gene>
<keyword evidence="1" id="KW-1133">Transmembrane helix</keyword>
<sequence>MQFGLVRREIKKEVSLRCTYTRGRVPTGKGKKDASSFFFLGWFSSLSRVIFFLSFFLPLFVSMQAQLKENFEPTK</sequence>
<evidence type="ECO:0008006" key="4">
    <source>
        <dbReference type="Google" id="ProtNLM"/>
    </source>
</evidence>
<keyword evidence="1" id="KW-0472">Membrane</keyword>
<dbReference type="AlphaFoldDB" id="A0A2C6LG37"/>
<comment type="caution">
    <text evidence="2">The sequence shown here is derived from an EMBL/GenBank/DDBJ whole genome shotgun (WGS) entry which is preliminary data.</text>
</comment>
<dbReference type="VEuPathDB" id="ToxoDB:CSUI_000495"/>
<accession>A0A2C6LG37</accession>
<dbReference type="EMBL" id="MIGC01000186">
    <property type="protein sequence ID" value="PHJ25675.1"/>
    <property type="molecule type" value="Genomic_DNA"/>
</dbReference>
<proteinExistence type="predicted"/>
<dbReference type="RefSeq" id="XP_067927321.1">
    <property type="nucleotide sequence ID" value="XM_068060729.1"/>
</dbReference>
<dbReference type="GeneID" id="94423940"/>
<feature type="transmembrane region" description="Helical" evidence="1">
    <location>
        <begin position="37"/>
        <end position="61"/>
    </location>
</feature>
<reference evidence="2 3" key="1">
    <citation type="journal article" date="2017" name="Int. J. Parasitol.">
        <title>The genome of the protozoan parasite Cystoisospora suis and a reverse vaccinology approach to identify vaccine candidates.</title>
        <authorList>
            <person name="Palmieri N."/>
            <person name="Shrestha A."/>
            <person name="Ruttkowski B."/>
            <person name="Beck T."/>
            <person name="Vogl C."/>
            <person name="Tomley F."/>
            <person name="Blake D.P."/>
            <person name="Joachim A."/>
        </authorList>
    </citation>
    <scope>NUCLEOTIDE SEQUENCE [LARGE SCALE GENOMIC DNA]</scope>
    <source>
        <strain evidence="2 3">Wien I</strain>
    </source>
</reference>